<reference evidence="1" key="1">
    <citation type="journal article" date="2021" name="Open Biol.">
        <title>Shared evolutionary footprints suggest mitochondrial oxidative damage underlies multiple complex I losses in fungi.</title>
        <authorList>
            <person name="Schikora-Tamarit M.A."/>
            <person name="Marcet-Houben M."/>
            <person name="Nosek J."/>
            <person name="Gabaldon T."/>
        </authorList>
    </citation>
    <scope>NUCLEOTIDE SEQUENCE</scope>
    <source>
        <strain evidence="1">CBS2887</strain>
    </source>
</reference>
<gene>
    <name evidence="1" type="ORF">WICPIJ_000757</name>
</gene>
<dbReference type="Proteomes" id="UP000774326">
    <property type="component" value="Unassembled WGS sequence"/>
</dbReference>
<proteinExistence type="predicted"/>
<evidence type="ECO:0000313" key="1">
    <source>
        <dbReference type="EMBL" id="KAH3688286.1"/>
    </source>
</evidence>
<dbReference type="EMBL" id="JAEUBG010000445">
    <property type="protein sequence ID" value="KAH3688286.1"/>
    <property type="molecule type" value="Genomic_DNA"/>
</dbReference>
<name>A0A9P8QD75_WICPI</name>
<keyword evidence="2" id="KW-1185">Reference proteome</keyword>
<comment type="caution">
    <text evidence="1">The sequence shown here is derived from an EMBL/GenBank/DDBJ whole genome shotgun (WGS) entry which is preliminary data.</text>
</comment>
<protein>
    <submittedName>
        <fullName evidence="1">Uncharacterized protein</fullName>
    </submittedName>
</protein>
<sequence>MDHTGKQVLVHWLVTVSQLSQQVNDELHFNLIGIHLFISLLHLLFNLKWETGALTVSQDGFIVAIAEVDQPWESL</sequence>
<evidence type="ECO:0000313" key="2">
    <source>
        <dbReference type="Proteomes" id="UP000774326"/>
    </source>
</evidence>
<reference evidence="1" key="2">
    <citation type="submission" date="2021-01" db="EMBL/GenBank/DDBJ databases">
        <authorList>
            <person name="Schikora-Tamarit M.A."/>
        </authorList>
    </citation>
    <scope>NUCLEOTIDE SEQUENCE</scope>
    <source>
        <strain evidence="1">CBS2887</strain>
    </source>
</reference>
<accession>A0A9P8QD75</accession>
<organism evidence="1 2">
    <name type="scientific">Wickerhamomyces pijperi</name>
    <name type="common">Yeast</name>
    <name type="synonym">Pichia pijperi</name>
    <dbReference type="NCBI Taxonomy" id="599730"/>
    <lineage>
        <taxon>Eukaryota</taxon>
        <taxon>Fungi</taxon>
        <taxon>Dikarya</taxon>
        <taxon>Ascomycota</taxon>
        <taxon>Saccharomycotina</taxon>
        <taxon>Saccharomycetes</taxon>
        <taxon>Phaffomycetales</taxon>
        <taxon>Wickerhamomycetaceae</taxon>
        <taxon>Wickerhamomyces</taxon>
    </lineage>
</organism>
<dbReference type="AlphaFoldDB" id="A0A9P8QD75"/>